<feature type="region of interest" description="Disordered" evidence="1">
    <location>
        <begin position="1"/>
        <end position="108"/>
    </location>
</feature>
<dbReference type="SUPFAM" id="SSF54695">
    <property type="entry name" value="POZ domain"/>
    <property type="match status" value="1"/>
</dbReference>
<dbReference type="PROSITE" id="PS50097">
    <property type="entry name" value="BTB"/>
    <property type="match status" value="1"/>
</dbReference>
<evidence type="ECO:0000313" key="3">
    <source>
        <dbReference type="EMBL" id="KAL0572277.1"/>
    </source>
</evidence>
<sequence length="504" mass="55613">MDSSPTAIAMESRQSSSSSTSSSDSGSSGYESATSSTSQQLSSSSASSSPRLFTFKYDLGPSNEDTQTTPSSISRILPGLVQTPPNTPSRAPLITQSGVRSSKLQSRSPTAYIVTHRKRSAARASSHRHVSTTRLSSPLTRCSELWFSDGNIVLISEHHFAFKVHRGVLARHSEIFADMLGVPQPMEMEIDTELEGCQHVEMAHDQADDVYHFLKSIYDGLNFMKKRRSSQFPSLLSTLRLSTKYIAPVLRQRCLDQLSADWPTTLKDWDTRETEATDDRGVYLPRNYSAHPVMAIELAREMGLMNLLPSAFYDLSRYGPSKILVGAPGLPRVMKKDKRLPETPKPVTLTQDLFVRTLRGREQAQQYMHSFIMTQIGNRTPSLDCFYRGEGGSDSRACRESFYFITLNVLRAVGGIACGRDADPLFTLGQAVDMLSRMDFVDGGGSGSAKRCGLKLCAACKADFTEDCGKARKDVWMSLPKWFGLEDVVGSSWGSDQAEGIDSE</sequence>
<dbReference type="EMBL" id="JBAHYK010000648">
    <property type="protein sequence ID" value="KAL0572277.1"/>
    <property type="molecule type" value="Genomic_DNA"/>
</dbReference>
<evidence type="ECO:0000256" key="1">
    <source>
        <dbReference type="SAM" id="MobiDB-lite"/>
    </source>
</evidence>
<reference evidence="3 4" key="1">
    <citation type="submission" date="2024-02" db="EMBL/GenBank/DDBJ databases">
        <title>A draft genome for the cacao thread blight pathogen Marasmius crinis-equi.</title>
        <authorList>
            <person name="Cohen S.P."/>
            <person name="Baruah I.K."/>
            <person name="Amoako-Attah I."/>
            <person name="Bukari Y."/>
            <person name="Meinhardt L.W."/>
            <person name="Bailey B.A."/>
        </authorList>
    </citation>
    <scope>NUCLEOTIDE SEQUENCE [LARGE SCALE GENOMIC DNA]</scope>
    <source>
        <strain evidence="3 4">GH-76</strain>
    </source>
</reference>
<organism evidence="3 4">
    <name type="scientific">Marasmius crinis-equi</name>
    <dbReference type="NCBI Taxonomy" id="585013"/>
    <lineage>
        <taxon>Eukaryota</taxon>
        <taxon>Fungi</taxon>
        <taxon>Dikarya</taxon>
        <taxon>Basidiomycota</taxon>
        <taxon>Agaricomycotina</taxon>
        <taxon>Agaricomycetes</taxon>
        <taxon>Agaricomycetidae</taxon>
        <taxon>Agaricales</taxon>
        <taxon>Marasmiineae</taxon>
        <taxon>Marasmiaceae</taxon>
        <taxon>Marasmius</taxon>
    </lineage>
</organism>
<dbReference type="Gene3D" id="3.30.710.10">
    <property type="entry name" value="Potassium Channel Kv1.1, Chain A"/>
    <property type="match status" value="1"/>
</dbReference>
<dbReference type="SMART" id="SM00225">
    <property type="entry name" value="BTB"/>
    <property type="match status" value="1"/>
</dbReference>
<evidence type="ECO:0000313" key="4">
    <source>
        <dbReference type="Proteomes" id="UP001465976"/>
    </source>
</evidence>
<dbReference type="Pfam" id="PF00651">
    <property type="entry name" value="BTB"/>
    <property type="match status" value="1"/>
</dbReference>
<feature type="compositionally biased region" description="Polar residues" evidence="1">
    <location>
        <begin position="94"/>
        <end position="108"/>
    </location>
</feature>
<comment type="caution">
    <text evidence="3">The sequence shown here is derived from an EMBL/GenBank/DDBJ whole genome shotgun (WGS) entry which is preliminary data.</text>
</comment>
<protein>
    <recommendedName>
        <fullName evidence="2">BTB domain-containing protein</fullName>
    </recommendedName>
</protein>
<feature type="compositionally biased region" description="Low complexity" evidence="1">
    <location>
        <begin position="12"/>
        <end position="49"/>
    </location>
</feature>
<name>A0ABR3FAI6_9AGAR</name>
<dbReference type="Proteomes" id="UP001465976">
    <property type="component" value="Unassembled WGS sequence"/>
</dbReference>
<keyword evidence="4" id="KW-1185">Reference proteome</keyword>
<dbReference type="InterPro" id="IPR000210">
    <property type="entry name" value="BTB/POZ_dom"/>
</dbReference>
<dbReference type="InterPro" id="IPR011333">
    <property type="entry name" value="SKP1/BTB/POZ_sf"/>
</dbReference>
<feature type="compositionally biased region" description="Polar residues" evidence="1">
    <location>
        <begin position="63"/>
        <end position="74"/>
    </location>
</feature>
<evidence type="ECO:0000259" key="2">
    <source>
        <dbReference type="PROSITE" id="PS50097"/>
    </source>
</evidence>
<accession>A0ABR3FAI6</accession>
<gene>
    <name evidence="3" type="ORF">V5O48_009679</name>
</gene>
<feature type="domain" description="BTB" evidence="2">
    <location>
        <begin position="150"/>
        <end position="226"/>
    </location>
</feature>
<proteinExistence type="predicted"/>